<dbReference type="InterPro" id="IPR036058">
    <property type="entry name" value="Kazal_dom_sf"/>
</dbReference>
<dbReference type="SUPFAM" id="SSF100895">
    <property type="entry name" value="Kazal-type serine protease inhibitors"/>
    <property type="match status" value="1"/>
</dbReference>
<dbReference type="AlphaFoldDB" id="A0A8C4PKY2"/>
<evidence type="ECO:0000313" key="2">
    <source>
        <dbReference type="Ensembl" id="ENSEASP00005012766.1"/>
    </source>
</evidence>
<proteinExistence type="predicted"/>
<dbReference type="InterPro" id="IPR002350">
    <property type="entry name" value="Kazal_dom"/>
</dbReference>
<name>A0A8C4PKY2_EQUAS</name>
<protein>
    <recommendedName>
        <fullName evidence="1">Kazal-like domain-containing protein</fullName>
    </recommendedName>
</protein>
<dbReference type="Gene3D" id="3.30.60.30">
    <property type="match status" value="1"/>
</dbReference>
<feature type="domain" description="Kazal-like" evidence="1">
    <location>
        <begin position="77"/>
        <end position="99"/>
    </location>
</feature>
<sequence length="110" mass="12351">MENELVAQIHSVLCCGGHSFSSDIPRHTSCLPHTKALQHILSVSFLLYPNSASVSHFQVECIKNINQCWFFSYIKPSEPICGSDQVTYNGECHLCIMNNAAMNIYVQVFI</sequence>
<dbReference type="Ensembl" id="ENSEAST00005013874.1">
    <property type="protein sequence ID" value="ENSEASP00005012766.1"/>
    <property type="gene ID" value="ENSEASG00005008919.1"/>
</dbReference>
<accession>A0A8C4PKY2</accession>
<reference evidence="2" key="1">
    <citation type="submission" date="2023-03" db="UniProtKB">
        <authorList>
            <consortium name="Ensembl"/>
        </authorList>
    </citation>
    <scope>IDENTIFICATION</scope>
</reference>
<organism evidence="2">
    <name type="scientific">Equus asinus asinus</name>
    <dbReference type="NCBI Taxonomy" id="83772"/>
    <lineage>
        <taxon>Eukaryota</taxon>
        <taxon>Metazoa</taxon>
        <taxon>Chordata</taxon>
        <taxon>Craniata</taxon>
        <taxon>Vertebrata</taxon>
        <taxon>Euteleostomi</taxon>
        <taxon>Mammalia</taxon>
        <taxon>Eutheria</taxon>
        <taxon>Laurasiatheria</taxon>
        <taxon>Perissodactyla</taxon>
        <taxon>Equidae</taxon>
        <taxon>Equus</taxon>
    </lineage>
</organism>
<evidence type="ECO:0000259" key="1">
    <source>
        <dbReference type="Pfam" id="PF00050"/>
    </source>
</evidence>
<dbReference type="Pfam" id="PF00050">
    <property type="entry name" value="Kazal_1"/>
    <property type="match status" value="1"/>
</dbReference>